<evidence type="ECO:0000313" key="6">
    <source>
        <dbReference type="Proteomes" id="UP000241964"/>
    </source>
</evidence>
<keyword evidence="6" id="KW-1185">Reference proteome</keyword>
<dbReference type="PROSITE" id="PS01124">
    <property type="entry name" value="HTH_ARAC_FAMILY_2"/>
    <property type="match status" value="1"/>
</dbReference>
<dbReference type="EMBL" id="PYAS01000007">
    <property type="protein sequence ID" value="PSL28027.1"/>
    <property type="molecule type" value="Genomic_DNA"/>
</dbReference>
<dbReference type="Pfam" id="PF20240">
    <property type="entry name" value="DUF6597"/>
    <property type="match status" value="1"/>
</dbReference>
<gene>
    <name evidence="5" type="ORF">CLV60_107292</name>
</gene>
<dbReference type="InterPro" id="IPR018060">
    <property type="entry name" value="HTH_AraC"/>
</dbReference>
<evidence type="ECO:0000256" key="1">
    <source>
        <dbReference type="ARBA" id="ARBA00023015"/>
    </source>
</evidence>
<accession>A0A2P8G246</accession>
<reference evidence="5 6" key="1">
    <citation type="submission" date="2018-03" db="EMBL/GenBank/DDBJ databases">
        <title>Genomic Encyclopedia of Archaeal and Bacterial Type Strains, Phase II (KMG-II): from individual species to whole genera.</title>
        <authorList>
            <person name="Goeker M."/>
        </authorList>
    </citation>
    <scope>NUCLEOTIDE SEQUENCE [LARGE SCALE GENOMIC DNA]</scope>
    <source>
        <strain evidence="5 6">DSM 29057</strain>
    </source>
</reference>
<evidence type="ECO:0000313" key="5">
    <source>
        <dbReference type="EMBL" id="PSL28027.1"/>
    </source>
</evidence>
<dbReference type="InterPro" id="IPR009057">
    <property type="entry name" value="Homeodomain-like_sf"/>
</dbReference>
<keyword evidence="2" id="KW-0238">DNA-binding</keyword>
<comment type="caution">
    <text evidence="5">The sequence shown here is derived from an EMBL/GenBank/DDBJ whole genome shotgun (WGS) entry which is preliminary data.</text>
</comment>
<dbReference type="GO" id="GO:0003700">
    <property type="term" value="F:DNA-binding transcription factor activity"/>
    <property type="evidence" value="ECO:0007669"/>
    <property type="project" value="InterPro"/>
</dbReference>
<organism evidence="5 6">
    <name type="scientific">Dyadobacter jiangsuensis</name>
    <dbReference type="NCBI Taxonomy" id="1591085"/>
    <lineage>
        <taxon>Bacteria</taxon>
        <taxon>Pseudomonadati</taxon>
        <taxon>Bacteroidota</taxon>
        <taxon>Cytophagia</taxon>
        <taxon>Cytophagales</taxon>
        <taxon>Spirosomataceae</taxon>
        <taxon>Dyadobacter</taxon>
    </lineage>
</organism>
<keyword evidence="1" id="KW-0805">Transcription regulation</keyword>
<feature type="domain" description="HTH araC/xylS-type" evidence="4">
    <location>
        <begin position="145"/>
        <end position="243"/>
    </location>
</feature>
<sequence>MAYTEYHPHPALAPYIDAYWKVTGDDSPVATQTILPDGCVDIIMNLGDDELPDADGFFMKNEKSYLVGTMSHAIETAVSARSLLIGVRFRPAGFAAFYQYESMHIFTDQTVEFDPMLAPDLRAAESEPKPYLDQFFLRRLQNGDRRMMSVITEIESKNGRIDVATLAANSCLTIRQLQRTFKQHIGLSPKEFLNIMRFRHALQLIKTGKKQSLLDIALETGYYDHAHLSNEIRRYAGVTPSLL</sequence>
<dbReference type="OrthoDB" id="635259at2"/>
<dbReference type="PANTHER" id="PTHR46796:SF13">
    <property type="entry name" value="HTH-TYPE TRANSCRIPTIONAL ACTIVATOR RHAS"/>
    <property type="match status" value="1"/>
</dbReference>
<evidence type="ECO:0000256" key="2">
    <source>
        <dbReference type="ARBA" id="ARBA00023125"/>
    </source>
</evidence>
<dbReference type="InterPro" id="IPR050204">
    <property type="entry name" value="AraC_XylS_family_regulators"/>
</dbReference>
<dbReference type="SMART" id="SM00342">
    <property type="entry name" value="HTH_ARAC"/>
    <property type="match status" value="1"/>
</dbReference>
<dbReference type="Proteomes" id="UP000241964">
    <property type="component" value="Unassembled WGS sequence"/>
</dbReference>
<protein>
    <submittedName>
        <fullName evidence="5">Helix-turn-helix protein</fullName>
    </submittedName>
</protein>
<dbReference type="RefSeq" id="WP_106596496.1">
    <property type="nucleotide sequence ID" value="NZ_PYAS01000007.1"/>
</dbReference>
<dbReference type="PANTHER" id="PTHR46796">
    <property type="entry name" value="HTH-TYPE TRANSCRIPTIONAL ACTIVATOR RHAS-RELATED"/>
    <property type="match status" value="1"/>
</dbReference>
<evidence type="ECO:0000259" key="4">
    <source>
        <dbReference type="PROSITE" id="PS01124"/>
    </source>
</evidence>
<dbReference type="Gene3D" id="1.10.10.60">
    <property type="entry name" value="Homeodomain-like"/>
    <property type="match status" value="1"/>
</dbReference>
<dbReference type="Pfam" id="PF12833">
    <property type="entry name" value="HTH_18"/>
    <property type="match status" value="1"/>
</dbReference>
<proteinExistence type="predicted"/>
<dbReference type="SUPFAM" id="SSF46689">
    <property type="entry name" value="Homeodomain-like"/>
    <property type="match status" value="1"/>
</dbReference>
<keyword evidence="3" id="KW-0804">Transcription</keyword>
<dbReference type="GO" id="GO:0043565">
    <property type="term" value="F:sequence-specific DNA binding"/>
    <property type="evidence" value="ECO:0007669"/>
    <property type="project" value="InterPro"/>
</dbReference>
<evidence type="ECO:0000256" key="3">
    <source>
        <dbReference type="ARBA" id="ARBA00023163"/>
    </source>
</evidence>
<dbReference type="InterPro" id="IPR046532">
    <property type="entry name" value="DUF6597"/>
</dbReference>
<name>A0A2P8G246_9BACT</name>
<dbReference type="AlphaFoldDB" id="A0A2P8G246"/>